<dbReference type="FunFam" id="3.30.200.20:FF:000148">
    <property type="entry name" value="Serine/threonine-protein kinase RIO1"/>
    <property type="match status" value="1"/>
</dbReference>
<evidence type="ECO:0000256" key="22">
    <source>
        <dbReference type="SAM" id="MobiDB-lite"/>
    </source>
</evidence>
<keyword evidence="7" id="KW-0690">Ribosome biogenesis</keyword>
<evidence type="ECO:0000256" key="13">
    <source>
        <dbReference type="ARBA" id="ARBA00022801"/>
    </source>
</evidence>
<dbReference type="SUPFAM" id="SSF56112">
    <property type="entry name" value="Protein kinase-like (PK-like)"/>
    <property type="match status" value="1"/>
</dbReference>
<feature type="binding site" evidence="20">
    <location>
        <position position="178"/>
    </location>
    <ligand>
        <name>ATP</name>
        <dbReference type="ChEBI" id="CHEBI:30616"/>
    </ligand>
</feature>
<feature type="compositionally biased region" description="Acidic residues" evidence="22">
    <location>
        <begin position="441"/>
        <end position="452"/>
    </location>
</feature>
<comment type="cofactor">
    <cofactor evidence="1 21">
        <name>Mg(2+)</name>
        <dbReference type="ChEBI" id="CHEBI:18420"/>
    </cofactor>
</comment>
<gene>
    <name evidence="24" type="ORF">NDES1114_LOCUS31740</name>
</gene>
<feature type="active site" description="Proton acceptor" evidence="19">
    <location>
        <position position="294"/>
    </location>
</feature>
<dbReference type="GO" id="GO:0005737">
    <property type="term" value="C:cytoplasm"/>
    <property type="evidence" value="ECO:0007669"/>
    <property type="project" value="UniProtKB-SubCell"/>
</dbReference>
<evidence type="ECO:0000256" key="9">
    <source>
        <dbReference type="ARBA" id="ARBA00022679"/>
    </source>
</evidence>
<dbReference type="PIRSF" id="PIRSF038147">
    <property type="entry name" value="Ser/Thr_PK_RIO1"/>
    <property type="match status" value="1"/>
</dbReference>
<keyword evidence="11 18" id="KW-0547">Nucleotide-binding</keyword>
<evidence type="ECO:0000256" key="18">
    <source>
        <dbReference type="PIRNR" id="PIRNR038147"/>
    </source>
</evidence>
<dbReference type="PANTHER" id="PTHR45723">
    <property type="entry name" value="SERINE/THREONINE-PROTEIN KINASE RIO1"/>
    <property type="match status" value="1"/>
</dbReference>
<evidence type="ECO:0000256" key="12">
    <source>
        <dbReference type="ARBA" id="ARBA00022777"/>
    </source>
</evidence>
<feature type="compositionally biased region" description="Acidic residues" evidence="22">
    <location>
        <begin position="515"/>
        <end position="527"/>
    </location>
</feature>
<dbReference type="EC" id="2.7.11.1" evidence="4 18"/>
<dbReference type="InterPro" id="IPR018934">
    <property type="entry name" value="RIO_dom"/>
</dbReference>
<dbReference type="GO" id="GO:0046872">
    <property type="term" value="F:metal ion binding"/>
    <property type="evidence" value="ECO:0007669"/>
    <property type="project" value="UniProtKB-KW"/>
</dbReference>
<dbReference type="GO" id="GO:0042254">
    <property type="term" value="P:ribosome biogenesis"/>
    <property type="evidence" value="ECO:0007669"/>
    <property type="project" value="UniProtKB-KW"/>
</dbReference>
<dbReference type="InterPro" id="IPR000687">
    <property type="entry name" value="RIO_kinase"/>
</dbReference>
<feature type="region of interest" description="Disordered" evidence="22">
    <location>
        <begin position="488"/>
        <end position="580"/>
    </location>
</feature>
<reference evidence="24" key="1">
    <citation type="submission" date="2021-01" db="EMBL/GenBank/DDBJ databases">
        <authorList>
            <person name="Corre E."/>
            <person name="Pelletier E."/>
            <person name="Niang G."/>
            <person name="Scheremetjew M."/>
            <person name="Finn R."/>
            <person name="Kale V."/>
            <person name="Holt S."/>
            <person name="Cochrane G."/>
            <person name="Meng A."/>
            <person name="Brown T."/>
            <person name="Cohen L."/>
        </authorList>
    </citation>
    <scope>NUCLEOTIDE SEQUENCE</scope>
    <source>
        <strain evidence="24">CCAP 1951/1</strain>
    </source>
</reference>
<dbReference type="InterPro" id="IPR051272">
    <property type="entry name" value="RIO-type_Ser/Thr_kinase"/>
</dbReference>
<dbReference type="InterPro" id="IPR017407">
    <property type="entry name" value="Ser/Thr_kinase_Rio1"/>
</dbReference>
<keyword evidence="13" id="KW-0378">Hydrolase</keyword>
<organism evidence="24">
    <name type="scientific">Neobodo designis</name>
    <name type="common">Flagellated protozoan</name>
    <name type="synonym">Bodo designis</name>
    <dbReference type="NCBI Taxonomy" id="312471"/>
    <lineage>
        <taxon>Eukaryota</taxon>
        <taxon>Discoba</taxon>
        <taxon>Euglenozoa</taxon>
        <taxon>Kinetoplastea</taxon>
        <taxon>Metakinetoplastina</taxon>
        <taxon>Neobodonida</taxon>
        <taxon>Neobodo</taxon>
    </lineage>
</organism>
<keyword evidence="9 18" id="KW-0808">Transferase</keyword>
<dbReference type="SMART" id="SM00090">
    <property type="entry name" value="RIO"/>
    <property type="match status" value="1"/>
</dbReference>
<dbReference type="Gene3D" id="3.30.200.20">
    <property type="entry name" value="Phosphorylase Kinase, domain 1"/>
    <property type="match status" value="1"/>
</dbReference>
<evidence type="ECO:0000256" key="21">
    <source>
        <dbReference type="PIRSR" id="PIRSR038147-3"/>
    </source>
</evidence>
<evidence type="ECO:0000256" key="10">
    <source>
        <dbReference type="ARBA" id="ARBA00022723"/>
    </source>
</evidence>
<dbReference type="CDD" id="cd05147">
    <property type="entry name" value="RIO1_euk"/>
    <property type="match status" value="1"/>
</dbReference>
<dbReference type="GO" id="GO:0016787">
    <property type="term" value="F:hydrolase activity"/>
    <property type="evidence" value="ECO:0007669"/>
    <property type="project" value="UniProtKB-KW"/>
</dbReference>
<evidence type="ECO:0000256" key="20">
    <source>
        <dbReference type="PIRSR" id="PIRSR038147-2"/>
    </source>
</evidence>
<keyword evidence="8 18" id="KW-0723">Serine/threonine-protein kinase</keyword>
<keyword evidence="6" id="KW-0963">Cytoplasm</keyword>
<dbReference type="GO" id="GO:0004674">
    <property type="term" value="F:protein serine/threonine kinase activity"/>
    <property type="evidence" value="ECO:0007669"/>
    <property type="project" value="UniProtKB-KW"/>
</dbReference>
<dbReference type="InterPro" id="IPR018935">
    <property type="entry name" value="RIO_kinase_CS"/>
</dbReference>
<evidence type="ECO:0000256" key="19">
    <source>
        <dbReference type="PIRSR" id="PIRSR038147-1"/>
    </source>
</evidence>
<feature type="binding site" evidence="21">
    <location>
        <position position="299"/>
    </location>
    <ligand>
        <name>Mg(2+)</name>
        <dbReference type="ChEBI" id="CHEBI:18420"/>
    </ligand>
</feature>
<accession>A0A7S1QUR5</accession>
<dbReference type="EMBL" id="HBGF01047470">
    <property type="protein sequence ID" value="CAD9148937.1"/>
    <property type="molecule type" value="Transcribed_RNA"/>
</dbReference>
<evidence type="ECO:0000256" key="7">
    <source>
        <dbReference type="ARBA" id="ARBA00022517"/>
    </source>
</evidence>
<comment type="subcellular location">
    <subcellularLocation>
        <location evidence="2">Cytoplasm</location>
    </subcellularLocation>
</comment>
<keyword evidence="14 18" id="KW-0067">ATP-binding</keyword>
<evidence type="ECO:0000256" key="4">
    <source>
        <dbReference type="ARBA" id="ARBA00012513"/>
    </source>
</evidence>
<evidence type="ECO:0000256" key="11">
    <source>
        <dbReference type="ARBA" id="ARBA00022741"/>
    </source>
</evidence>
<evidence type="ECO:0000256" key="16">
    <source>
        <dbReference type="ARBA" id="ARBA00047899"/>
    </source>
</evidence>
<dbReference type="Pfam" id="PF01163">
    <property type="entry name" value="RIO1"/>
    <property type="match status" value="1"/>
</dbReference>
<feature type="region of interest" description="Disordered" evidence="22">
    <location>
        <begin position="432"/>
        <end position="459"/>
    </location>
</feature>
<feature type="active site" description="4-aspartylphosphate intermediate" evidence="19">
    <location>
        <position position="311"/>
    </location>
</feature>
<evidence type="ECO:0000256" key="6">
    <source>
        <dbReference type="ARBA" id="ARBA00022490"/>
    </source>
</evidence>
<evidence type="ECO:0000256" key="2">
    <source>
        <dbReference type="ARBA" id="ARBA00004496"/>
    </source>
</evidence>
<evidence type="ECO:0000313" key="24">
    <source>
        <dbReference type="EMBL" id="CAD9148937.1"/>
    </source>
</evidence>
<evidence type="ECO:0000256" key="14">
    <source>
        <dbReference type="ARBA" id="ARBA00022840"/>
    </source>
</evidence>
<feature type="domain" description="RIO kinase" evidence="23">
    <location>
        <begin position="119"/>
        <end position="358"/>
    </location>
</feature>
<evidence type="ECO:0000256" key="1">
    <source>
        <dbReference type="ARBA" id="ARBA00001946"/>
    </source>
</evidence>
<comment type="similarity">
    <text evidence="3 18">Belongs to the protein kinase superfamily. RIO-type Ser/Thr kinase family.</text>
</comment>
<evidence type="ECO:0000256" key="5">
    <source>
        <dbReference type="ARBA" id="ARBA00016038"/>
    </source>
</evidence>
<dbReference type="AlphaFoldDB" id="A0A7S1QUR5"/>
<comment type="catalytic activity">
    <reaction evidence="16 18">
        <text>L-threonyl-[protein] + ATP = O-phospho-L-threonyl-[protein] + ADP + H(+)</text>
        <dbReference type="Rhea" id="RHEA:46608"/>
        <dbReference type="Rhea" id="RHEA-COMP:11060"/>
        <dbReference type="Rhea" id="RHEA-COMP:11605"/>
        <dbReference type="ChEBI" id="CHEBI:15378"/>
        <dbReference type="ChEBI" id="CHEBI:30013"/>
        <dbReference type="ChEBI" id="CHEBI:30616"/>
        <dbReference type="ChEBI" id="CHEBI:61977"/>
        <dbReference type="ChEBI" id="CHEBI:456216"/>
        <dbReference type="EC" id="2.7.11.1"/>
    </reaction>
</comment>
<dbReference type="InterPro" id="IPR011009">
    <property type="entry name" value="Kinase-like_dom_sf"/>
</dbReference>
<dbReference type="Gene3D" id="1.10.510.10">
    <property type="entry name" value="Transferase(Phosphotransferase) domain 1"/>
    <property type="match status" value="1"/>
</dbReference>
<sequence length="580" mass="63835">MAGQDLKASLFGGFSRTANYEYDGNDTDDDVEDELASYEATRNGTVKRVDLASKPNTQAGQTTAKAQPSTMDSKVLRKIRVAGFDEEGGTGAAKANQKVLNELREAATISGTKTHKDVDQSERATVENVLDPRTRLILYKLVNGGTLEEINGCVSTGKEANVYHAVAGDGSKEDVAIKVFKTSILVFKDREQYVSGEFRFQRYCKSNPRKMVRTWAEKEARNLTRLAKCGVNAPRVRLLRQHIIIMDFIGSEGWPAPRLKDVRLSSLASMTRVYFEVAKIVRQMFLECKLVHGDLSEYNLLYHEGKVVVIDVAQSVEFDHPKSLEFLRRDIVNVNAFFKQKKVECLFRLSEFYDFVTTKDIADVDQFLDDHRRKCVERPDDVTDESYSVDEQVFLQINVPRRLDEVRESRHSTGHGETNRFVNDMLPSNAQAGVARAAAADEGDTEEDDDGDVNASAKPAVFQKPSATAAAAAAAAAAMVAKMRAMQSGGAPSPAAAKPAADDDGTASASASGSDNEDDDDAGEAGDDTTPKPGCVSIADMTKEERKEHRKAVKAAQAAKRQEKTPKHLKKRACKQHKKK</sequence>
<name>A0A7S1QUR5_NEODS</name>
<keyword evidence="10" id="KW-0479">Metal-binding</keyword>
<evidence type="ECO:0000256" key="17">
    <source>
        <dbReference type="ARBA" id="ARBA00048679"/>
    </source>
</evidence>
<feature type="binding site" evidence="20">
    <location>
        <position position="249"/>
    </location>
    <ligand>
        <name>ATP</name>
        <dbReference type="ChEBI" id="CHEBI:30616"/>
    </ligand>
</feature>
<dbReference type="PROSITE" id="PS01245">
    <property type="entry name" value="RIO1"/>
    <property type="match status" value="1"/>
</dbReference>
<evidence type="ECO:0000256" key="8">
    <source>
        <dbReference type="ARBA" id="ARBA00022527"/>
    </source>
</evidence>
<protein>
    <recommendedName>
        <fullName evidence="5 18">Serine/threonine-protein kinase RIO1</fullName>
        <ecNumber evidence="4 18">2.7.11.1</ecNumber>
    </recommendedName>
</protein>
<feature type="binding site" evidence="21">
    <location>
        <position position="311"/>
    </location>
    <ligand>
        <name>Mg(2+)</name>
        <dbReference type="ChEBI" id="CHEBI:18420"/>
    </ligand>
</feature>
<comment type="catalytic activity">
    <reaction evidence="17 18">
        <text>L-seryl-[protein] + ATP = O-phospho-L-seryl-[protein] + ADP + H(+)</text>
        <dbReference type="Rhea" id="RHEA:17989"/>
        <dbReference type="Rhea" id="RHEA-COMP:9863"/>
        <dbReference type="Rhea" id="RHEA-COMP:11604"/>
        <dbReference type="ChEBI" id="CHEBI:15378"/>
        <dbReference type="ChEBI" id="CHEBI:29999"/>
        <dbReference type="ChEBI" id="CHEBI:30616"/>
        <dbReference type="ChEBI" id="CHEBI:83421"/>
        <dbReference type="ChEBI" id="CHEBI:456216"/>
        <dbReference type="EC" id="2.7.11.1"/>
    </reaction>
</comment>
<feature type="compositionally biased region" description="Basic residues" evidence="22">
    <location>
        <begin position="567"/>
        <end position="580"/>
    </location>
</feature>
<evidence type="ECO:0000256" key="3">
    <source>
        <dbReference type="ARBA" id="ARBA00009196"/>
    </source>
</evidence>
<dbReference type="GO" id="GO:0005524">
    <property type="term" value="F:ATP binding"/>
    <property type="evidence" value="ECO:0007669"/>
    <property type="project" value="UniProtKB-KW"/>
</dbReference>
<evidence type="ECO:0000259" key="23">
    <source>
        <dbReference type="SMART" id="SM00090"/>
    </source>
</evidence>
<keyword evidence="12 18" id="KW-0418">Kinase</keyword>
<proteinExistence type="inferred from homology"/>
<feature type="compositionally biased region" description="Polar residues" evidence="22">
    <location>
        <begin position="54"/>
        <end position="72"/>
    </location>
</feature>
<feature type="region of interest" description="Disordered" evidence="22">
    <location>
        <begin position="46"/>
        <end position="72"/>
    </location>
</feature>
<evidence type="ECO:0000256" key="15">
    <source>
        <dbReference type="ARBA" id="ARBA00022842"/>
    </source>
</evidence>
<keyword evidence="15" id="KW-0460">Magnesium</keyword>
<feature type="compositionally biased region" description="Low complexity" evidence="22">
    <location>
        <begin position="488"/>
        <end position="499"/>
    </location>
</feature>